<feature type="transmembrane region" description="Helical" evidence="2">
    <location>
        <begin position="1540"/>
        <end position="1566"/>
    </location>
</feature>
<keyword evidence="2" id="KW-0472">Membrane</keyword>
<feature type="signal peptide" evidence="3">
    <location>
        <begin position="1"/>
        <end position="20"/>
    </location>
</feature>
<feature type="transmembrane region" description="Helical" evidence="2">
    <location>
        <begin position="1757"/>
        <end position="1776"/>
    </location>
</feature>
<dbReference type="OrthoDB" id="48427at2759"/>
<dbReference type="Gene3D" id="3.15.10.10">
    <property type="entry name" value="Bactericidal permeability-increasing protein, domain 1"/>
    <property type="match status" value="1"/>
</dbReference>
<feature type="transmembrane region" description="Helical" evidence="2">
    <location>
        <begin position="1678"/>
        <end position="1703"/>
    </location>
</feature>
<feature type="chain" id="PRO_5040454876" evidence="3">
    <location>
        <begin position="21"/>
        <end position="2245"/>
    </location>
</feature>
<dbReference type="PANTHER" id="PTHR34730">
    <property type="entry name" value="UNNAMED PRODUCT"/>
    <property type="match status" value="1"/>
</dbReference>
<sequence>MNQLGRFLVSLLACASLVVAVTPSAASIDSSIERSSSISSVVSQEALHRVSDELAQQLHRQTGDNLRHLQSTAEDFDEFRELFKRITVWLPDFETSQQILFADLNLKARNIKCFNIVLGKMDINYNMTSAQMLEFLVDINDLDLKCTLDYEWTYSFFNGAGVATIDLNDNTAKTKLVFESDDYALHPPKSSRMESCDADITITDMSFTGTVTDAVLNAFEGLLRGYVQDAVKDAACVELGALGTELVQDMIDRAAELLEPYLLPLEPWQTNATIAEDNMTLPTDISLMNFQDEGEDQTWFYSALQEVDAALGVWLIDPNAPPERNGRDLGVNIFLRENILDDNRALEMSVDDFPFEFEPVIFQGHDEFTETKITIDVIRVFGLDTFSYFAPFINQGKYTLQNFLSWDFLTFEVDTTIDMKPSTLGEASILESTHEDSDIHIVEKVRMRFGVENVNATMSALLAIDSDAFGKLKLGSLMWTENILPCFWSSVYQSEVTVLEANIGKIGIPSFDGFISPGIDAVVTQSAMAAFEMYESVVIRAMPNIFQTSVKDLLNEVFFRTYDEECPGVKDTPGLIDFRDLLLSPEESTAMGASGTAPYGTLATSAFNFIKTQLATIEEDGTLSANDMFIRVMTEQQSGVEGMLHLPGDLFSLSASDIDWAGFDILLSGFKLALSDVQMINLDTMVPPFRVLEPTEHPHELDNEIHFGPVANRPLNVSAMFSLSFGEGSPYHMKNDVLISMSSSAFEALARVVARVEAMSLLNFPIDDLLNLSCWLATVLAPTLNELGFRVDPTEEAGVSLAEFSNKFQDLGVAVECTSCTTHGLNLLPSILELLSETDVTSIMAARLRFLVDDVVVSESFQTFLDRLVNDAAAQCPHKPQYTEDADSIGKNYADLPVPTLSETSIDTVQFVIATTIQVGFVVFTQLYSETEVNPQDALVEQRAFTIPEGSDLVNFTDFSLNLPSYLDTALDEFLAMLSGTRVDPVTGKEDLSVNIFIREMFGADGVFQWDLEGVSFGPQDLAIDFHSLRIEGLDTFTRFEVGVPVAPQTLANDLAMRNLVLKLDFDIRSAEASKRLQVAFGFDDLSASLPLFAAIDKNILRSLQVGSLLRLPNFLPCFFSAIYGFSFPHMIVNVGSIHKPAVVGLMDETDASLTTLVDTLFERYEATMHSSLPSVFDNAFRPLLNSLFAFMISENGEGCSNPLLDSLSISRRLMKAAGAPFMDFRDLFLPEALSKDIGGHGDSRYGDLIRSVWSLIESEILDVSPSGESRINTDVIGPLTEGGNLYFPGDYINEYIKLDFGPVPTGIKLRVADLRIENIDTFGNPLSLLDPVQDRPNLINNTATVGVGEPLRFGVKIVVDVSNEGGKIRNDFEVSASLHSTTALLAALMKVSEYRFAAFPLGDIFNLDCWLATMPPPAMDVYGVRQDGVNQSAAVDQLLLTMKQIDLGIDCKECSSPGFQKLADLWATPEASRDMTNAANDFLAYMGDVLSGGLIQNAIDRSLNDAAKRCPHSPDFKPSFTEMSYQKFETDIPETDTSLAIILMIVGGSFVVALAVFVFIIRFFVRRRHGHWLKTLPNSQLMLLKQRQEKEEAKEAELNATTESMFTSSDIPFLVRWIIPVIIIGNVGFFLSGHLSLGAEVKMQISIAGQTLQIDEFYQFSLARSTVEIWEAGGKELASLILIFSGIWPYTKQLITLVLWFLPTSRCSISRRGSILLWLDTLAKWSIVDIFTLIMSVAAFRVSVQSPKLGFLPDDLYAFDLLVVPMWGLYANLIAQLISQVSSHFIIHYHRNIVHKATIAYKEKNHLVAFSQRFVELTEHSETSDESNDCPYGDRKDLLNSHAFSRPHRGEAGKLHTRGFVNILVVFGAVVFSGLIVAGCTLPSTGLEFLGILGIAVESGQDWQEASTKLSLFDLVTLLMDQAKFLDEMKDYLGMGLLSALLIITVLIVPLAQTAVLMYQWFVPMAGRKRKHMAILVEILQAWQYMEVYVISVIVATWQLGPISVFMINSYCYTFQETFNQLSYFGLLESEDAQCFRVDASIESASYILLGAALLLALLNTFVMNAVKQYFRDRDEVISTSEIKEEALRELEAVRKPEQPALEYEDPTEIDGAKAEGDAASEYWDGRKDAESYIKPVPVLFSDKFRWVLRRATPKEELNQGPPLPSPQEMISTVKSGSTEHASDDESPTNNRARRTSGSGSFIRNVNVNLADEVEPMEGSNSASTSVAKGRRHRLPSDGDETEV</sequence>
<evidence type="ECO:0000256" key="1">
    <source>
        <dbReference type="SAM" id="MobiDB-lite"/>
    </source>
</evidence>
<accession>A0A9N8HB36</accession>
<evidence type="ECO:0000313" key="4">
    <source>
        <dbReference type="EMBL" id="CAB9506352.1"/>
    </source>
</evidence>
<feature type="region of interest" description="Disordered" evidence="1">
    <location>
        <begin position="2157"/>
        <end position="2245"/>
    </location>
</feature>
<comment type="caution">
    <text evidence="4">The sequence shown here is derived from an EMBL/GenBank/DDBJ whole genome shotgun (WGS) entry which is preliminary data.</text>
</comment>
<dbReference type="Pfam" id="PF04403">
    <property type="entry name" value="PqiA"/>
    <property type="match status" value="2"/>
</dbReference>
<feature type="transmembrane region" description="Helical" evidence="2">
    <location>
        <begin position="2048"/>
        <end position="2068"/>
    </location>
</feature>
<feature type="transmembrane region" description="Helical" evidence="2">
    <location>
        <begin position="1983"/>
        <end position="2002"/>
    </location>
</feature>
<feature type="transmembrane region" description="Helical" evidence="2">
    <location>
        <begin position="1723"/>
        <end position="1745"/>
    </location>
</feature>
<keyword evidence="2" id="KW-1133">Transmembrane helix</keyword>
<evidence type="ECO:0000313" key="5">
    <source>
        <dbReference type="Proteomes" id="UP001153069"/>
    </source>
</evidence>
<proteinExistence type="predicted"/>
<keyword evidence="2" id="KW-0812">Transmembrane</keyword>
<feature type="compositionally biased region" description="Polar residues" evidence="1">
    <location>
        <begin position="2170"/>
        <end position="2181"/>
    </location>
</feature>
<feature type="compositionally biased region" description="Polar residues" evidence="1">
    <location>
        <begin position="2189"/>
        <end position="2209"/>
    </location>
</feature>
<keyword evidence="5" id="KW-1185">Reference proteome</keyword>
<evidence type="ECO:0000256" key="2">
    <source>
        <dbReference type="SAM" id="Phobius"/>
    </source>
</evidence>
<feature type="transmembrane region" description="Helical" evidence="2">
    <location>
        <begin position="1938"/>
        <end position="1963"/>
    </location>
</feature>
<dbReference type="PANTHER" id="PTHR34730:SF1">
    <property type="entry name" value="PARAQUAT-INDUCIBLE PROTEIN A"/>
    <property type="match status" value="1"/>
</dbReference>
<feature type="transmembrane region" description="Helical" evidence="2">
    <location>
        <begin position="1614"/>
        <end position="1634"/>
    </location>
</feature>
<keyword evidence="3" id="KW-0732">Signal</keyword>
<name>A0A9N8HB36_9STRA</name>
<organism evidence="4 5">
    <name type="scientific">Seminavis robusta</name>
    <dbReference type="NCBI Taxonomy" id="568900"/>
    <lineage>
        <taxon>Eukaryota</taxon>
        <taxon>Sar</taxon>
        <taxon>Stramenopiles</taxon>
        <taxon>Ochrophyta</taxon>
        <taxon>Bacillariophyta</taxon>
        <taxon>Bacillariophyceae</taxon>
        <taxon>Bacillariophycidae</taxon>
        <taxon>Naviculales</taxon>
        <taxon>Naviculaceae</taxon>
        <taxon>Seminavis</taxon>
    </lineage>
</organism>
<evidence type="ECO:0000256" key="3">
    <source>
        <dbReference type="SAM" id="SignalP"/>
    </source>
</evidence>
<dbReference type="InterPro" id="IPR007498">
    <property type="entry name" value="PqiA-like"/>
</dbReference>
<feature type="transmembrane region" description="Helical" evidence="2">
    <location>
        <begin position="1860"/>
        <end position="1880"/>
    </location>
</feature>
<dbReference type="Proteomes" id="UP001153069">
    <property type="component" value="Unassembled WGS sequence"/>
</dbReference>
<dbReference type="EMBL" id="CAICTM010000263">
    <property type="protein sequence ID" value="CAB9506352.1"/>
    <property type="molecule type" value="Genomic_DNA"/>
</dbReference>
<protein>
    <submittedName>
        <fullName evidence="4">Paraquat-inducible protein A</fullName>
    </submittedName>
</protein>
<gene>
    <name evidence="4" type="ORF">SEMRO_264_G102470.1</name>
</gene>
<reference evidence="4" key="1">
    <citation type="submission" date="2020-06" db="EMBL/GenBank/DDBJ databases">
        <authorList>
            <consortium name="Plant Systems Biology data submission"/>
        </authorList>
    </citation>
    <scope>NUCLEOTIDE SEQUENCE</scope>
    <source>
        <strain evidence="4">D6</strain>
    </source>
</reference>